<evidence type="ECO:0000313" key="1">
    <source>
        <dbReference type="EMBL" id="GLK49372.1"/>
    </source>
</evidence>
<keyword evidence="2" id="KW-1185">Reference proteome</keyword>
<gene>
    <name evidence="1" type="ORF">GCM10017620_23450</name>
</gene>
<protein>
    <submittedName>
        <fullName evidence="1">Uncharacterized protein</fullName>
    </submittedName>
</protein>
<reference evidence="1" key="1">
    <citation type="journal article" date="2014" name="Int. J. Syst. Evol. Microbiol.">
        <title>Complete genome of a new Firmicutes species belonging to the dominant human colonic microbiota ('Ruminococcus bicirculans') reveals two chromosomes and a selective capacity to utilize plant glucans.</title>
        <authorList>
            <consortium name="NISC Comparative Sequencing Program"/>
            <person name="Wegmann U."/>
            <person name="Louis P."/>
            <person name="Goesmann A."/>
            <person name="Henrissat B."/>
            <person name="Duncan S.H."/>
            <person name="Flint H.J."/>
        </authorList>
    </citation>
    <scope>NUCLEOTIDE SEQUENCE</scope>
    <source>
        <strain evidence="1">VKM B-1499</strain>
    </source>
</reference>
<proteinExistence type="predicted"/>
<organism evidence="1 2">
    <name type="scientific">Brevundimonas intermedia</name>
    <dbReference type="NCBI Taxonomy" id="74315"/>
    <lineage>
        <taxon>Bacteria</taxon>
        <taxon>Pseudomonadati</taxon>
        <taxon>Pseudomonadota</taxon>
        <taxon>Alphaproteobacteria</taxon>
        <taxon>Caulobacterales</taxon>
        <taxon>Caulobacteraceae</taxon>
        <taxon>Brevundimonas</taxon>
    </lineage>
</organism>
<accession>A0ABQ5T9A7</accession>
<evidence type="ECO:0000313" key="2">
    <source>
        <dbReference type="Proteomes" id="UP001143509"/>
    </source>
</evidence>
<comment type="caution">
    <text evidence="1">The sequence shown here is derived from an EMBL/GenBank/DDBJ whole genome shotgun (WGS) entry which is preliminary data.</text>
</comment>
<dbReference type="Proteomes" id="UP001143509">
    <property type="component" value="Unassembled WGS sequence"/>
</dbReference>
<sequence>MAGPIDAPTLSLKVDDLVDWLELAALFDEFHVARVDALIGSLLEQEETPEDDIGERDKKREQLVEELENEVEKRRQALGPTYPFQLSDAGDELIANGEWRDTQFAFYLICLVAAHVTGSEILLAPPAGQMLTTLRNQVFQIIATLGLAGLTRGPAFSVGWPRQQGETIIALLTRAAAAGGGFTVRNPPGQYTPPQEKDGGVDVIAWTPGGRPPPTAFFFGQTASGKNWTDKPVADHARTFERAYMQDLMTGNLSHVTVIPYRVLDERDWNHLHQFHRAILDRLRLPLCAWEGLQLGLNGVAIDGADRVDELRNWLGDFYDYAKAA</sequence>
<name>A0ABQ5T9A7_9CAUL</name>
<dbReference type="EMBL" id="BSFD01000009">
    <property type="protein sequence ID" value="GLK49372.1"/>
    <property type="molecule type" value="Genomic_DNA"/>
</dbReference>
<reference evidence="1" key="2">
    <citation type="submission" date="2023-01" db="EMBL/GenBank/DDBJ databases">
        <authorList>
            <person name="Sun Q."/>
            <person name="Evtushenko L."/>
        </authorList>
    </citation>
    <scope>NUCLEOTIDE SEQUENCE</scope>
    <source>
        <strain evidence="1">VKM B-1499</strain>
    </source>
</reference>